<proteinExistence type="predicted"/>
<dbReference type="AlphaFoldDB" id="A0A0E9PHN9"/>
<accession>A0A0E9PHN9</accession>
<sequence>MTPLLYSILHGNHFVGVLIQSDLQKWRTLELVAGIQKCDIHKKAMKAHL</sequence>
<dbReference type="EMBL" id="GBXM01104436">
    <property type="protein sequence ID" value="JAH04141.1"/>
    <property type="molecule type" value="Transcribed_RNA"/>
</dbReference>
<protein>
    <submittedName>
        <fullName evidence="1">Uncharacterized protein</fullName>
    </submittedName>
</protein>
<reference evidence="1" key="2">
    <citation type="journal article" date="2015" name="Fish Shellfish Immunol.">
        <title>Early steps in the European eel (Anguilla anguilla)-Vibrio vulnificus interaction in the gills: Role of the RtxA13 toxin.</title>
        <authorList>
            <person name="Callol A."/>
            <person name="Pajuelo D."/>
            <person name="Ebbesson L."/>
            <person name="Teles M."/>
            <person name="MacKenzie S."/>
            <person name="Amaro C."/>
        </authorList>
    </citation>
    <scope>NUCLEOTIDE SEQUENCE</scope>
</reference>
<evidence type="ECO:0000313" key="1">
    <source>
        <dbReference type="EMBL" id="JAH04141.1"/>
    </source>
</evidence>
<reference evidence="1" key="1">
    <citation type="submission" date="2014-11" db="EMBL/GenBank/DDBJ databases">
        <authorList>
            <person name="Amaro Gonzalez C."/>
        </authorList>
    </citation>
    <scope>NUCLEOTIDE SEQUENCE</scope>
</reference>
<organism evidence="1">
    <name type="scientific">Anguilla anguilla</name>
    <name type="common">European freshwater eel</name>
    <name type="synonym">Muraena anguilla</name>
    <dbReference type="NCBI Taxonomy" id="7936"/>
    <lineage>
        <taxon>Eukaryota</taxon>
        <taxon>Metazoa</taxon>
        <taxon>Chordata</taxon>
        <taxon>Craniata</taxon>
        <taxon>Vertebrata</taxon>
        <taxon>Euteleostomi</taxon>
        <taxon>Actinopterygii</taxon>
        <taxon>Neopterygii</taxon>
        <taxon>Teleostei</taxon>
        <taxon>Anguilliformes</taxon>
        <taxon>Anguillidae</taxon>
        <taxon>Anguilla</taxon>
    </lineage>
</organism>
<name>A0A0E9PHN9_ANGAN</name>